<dbReference type="OrthoDB" id="1603029at2759"/>
<keyword evidence="4" id="KW-1185">Reference proteome</keyword>
<gene>
    <name evidence="3" type="ORF">Bca52824_020406</name>
</gene>
<dbReference type="PANTHER" id="PTHR31207:SF31">
    <property type="entry name" value="PROLAMIN-LIKE DOMAIN-CONTAINING PROTEIN"/>
    <property type="match status" value="1"/>
</dbReference>
<dbReference type="Pfam" id="PF05617">
    <property type="entry name" value="Prolamin_like"/>
    <property type="match status" value="1"/>
</dbReference>
<evidence type="ECO:0000313" key="3">
    <source>
        <dbReference type="EMBL" id="KAG2317284.1"/>
    </source>
</evidence>
<feature type="domain" description="Prolamin-like" evidence="2">
    <location>
        <begin position="61"/>
        <end position="133"/>
    </location>
</feature>
<protein>
    <recommendedName>
        <fullName evidence="2">Prolamin-like domain-containing protein</fullName>
    </recommendedName>
</protein>
<accession>A0A8X7VTN5</accession>
<dbReference type="EMBL" id="JAAMPC010000004">
    <property type="protein sequence ID" value="KAG2317284.1"/>
    <property type="molecule type" value="Genomic_DNA"/>
</dbReference>
<dbReference type="Proteomes" id="UP000886595">
    <property type="component" value="Unassembled WGS sequence"/>
</dbReference>
<organism evidence="3 4">
    <name type="scientific">Brassica carinata</name>
    <name type="common">Ethiopian mustard</name>
    <name type="synonym">Abyssinian cabbage</name>
    <dbReference type="NCBI Taxonomy" id="52824"/>
    <lineage>
        <taxon>Eukaryota</taxon>
        <taxon>Viridiplantae</taxon>
        <taxon>Streptophyta</taxon>
        <taxon>Embryophyta</taxon>
        <taxon>Tracheophyta</taxon>
        <taxon>Spermatophyta</taxon>
        <taxon>Magnoliopsida</taxon>
        <taxon>eudicotyledons</taxon>
        <taxon>Gunneridae</taxon>
        <taxon>Pentapetalae</taxon>
        <taxon>rosids</taxon>
        <taxon>malvids</taxon>
        <taxon>Brassicales</taxon>
        <taxon>Brassicaceae</taxon>
        <taxon>Brassiceae</taxon>
        <taxon>Brassica</taxon>
    </lineage>
</organism>
<evidence type="ECO:0000256" key="1">
    <source>
        <dbReference type="ARBA" id="ARBA00022729"/>
    </source>
</evidence>
<dbReference type="InterPro" id="IPR040220">
    <property type="entry name" value="DD11"/>
</dbReference>
<dbReference type="InterPro" id="IPR008502">
    <property type="entry name" value="Prolamin-like"/>
</dbReference>
<evidence type="ECO:0000313" key="4">
    <source>
        <dbReference type="Proteomes" id="UP000886595"/>
    </source>
</evidence>
<keyword evidence="1" id="KW-0732">Signal</keyword>
<reference evidence="3 4" key="1">
    <citation type="submission" date="2020-02" db="EMBL/GenBank/DDBJ databases">
        <authorList>
            <person name="Ma Q."/>
            <person name="Huang Y."/>
            <person name="Song X."/>
            <person name="Pei D."/>
        </authorList>
    </citation>
    <scope>NUCLEOTIDE SEQUENCE [LARGE SCALE GENOMIC DNA]</scope>
    <source>
        <strain evidence="3">Sxm20200214</strain>
        <tissue evidence="3">Leaf</tissue>
    </source>
</reference>
<sequence length="150" mass="17257">MLKFTLTVGFFMSYTTCFKEFDRSPEVPKDASPTADSPTMEYNMKLGRHYSEKQFDFLQICLQKLNSDCGDNIFKNMLDKTTTQLTNECCRDLLKIGRDCHLKVAHIISSNTEYINFASKAILKSKHTWKDCVRRVGSHIGAPIFLEELN</sequence>
<evidence type="ECO:0000259" key="2">
    <source>
        <dbReference type="Pfam" id="PF05617"/>
    </source>
</evidence>
<dbReference type="AlphaFoldDB" id="A0A8X7VTN5"/>
<proteinExistence type="predicted"/>
<name>A0A8X7VTN5_BRACI</name>
<dbReference type="PANTHER" id="PTHR31207">
    <property type="entry name" value="ECA1 GAMETOGENESIS FAMILY PROTEIN (DUF784)-RELATED-RELATED"/>
    <property type="match status" value="1"/>
</dbReference>
<comment type="caution">
    <text evidence="3">The sequence shown here is derived from an EMBL/GenBank/DDBJ whole genome shotgun (WGS) entry which is preliminary data.</text>
</comment>